<reference evidence="2" key="2">
    <citation type="submission" date="2017-05" db="EMBL/GenBank/DDBJ databases">
        <title>Draft genome sequence of Geobacter pelophilus, a iron(III)-reducing bacteria.</title>
        <authorList>
            <person name="Aoyagi T."/>
            <person name="Koike H."/>
            <person name="Morita T."/>
            <person name="Sato Y."/>
            <person name="Habe H."/>
            <person name="Hori T."/>
        </authorList>
    </citation>
    <scope>NUCLEOTIDE SEQUENCE [LARGE SCALE GENOMIC DNA]</scope>
    <source>
        <strain evidence="2">Drf2</strain>
    </source>
</reference>
<reference evidence="1 2" key="1">
    <citation type="submission" date="2017-04" db="EMBL/GenBank/DDBJ databases">
        <authorList>
            <consortium name="Geobacter pelophilus Genome Sequencing"/>
            <person name="Aoyagi T."/>
            <person name="Koike H."/>
            <person name="Hori T."/>
        </authorList>
    </citation>
    <scope>NUCLEOTIDE SEQUENCE [LARGE SCALE GENOMIC DNA]</scope>
    <source>
        <strain evidence="1 2">Drf2</strain>
    </source>
</reference>
<dbReference type="EMBL" id="BDQG01000001">
    <property type="protein sequence ID" value="GAW66952.1"/>
    <property type="molecule type" value="Genomic_DNA"/>
</dbReference>
<dbReference type="Proteomes" id="UP000194153">
    <property type="component" value="Unassembled WGS sequence"/>
</dbReference>
<accession>A0ABQ0MIP1</accession>
<sequence>MYRLRQVSRRFLDGEAFERFFHLQAAFLDVLRFLYFSVFGHGT</sequence>
<protein>
    <submittedName>
        <fullName evidence="1">Uncharacterized protein</fullName>
    </submittedName>
</protein>
<evidence type="ECO:0000313" key="1">
    <source>
        <dbReference type="EMBL" id="GAW66952.1"/>
    </source>
</evidence>
<evidence type="ECO:0000313" key="2">
    <source>
        <dbReference type="Proteomes" id="UP000194153"/>
    </source>
</evidence>
<keyword evidence="2" id="KW-1185">Reference proteome</keyword>
<organism evidence="1 2">
    <name type="scientific">Geoanaerobacter pelophilus</name>
    <dbReference type="NCBI Taxonomy" id="60036"/>
    <lineage>
        <taxon>Bacteria</taxon>
        <taxon>Pseudomonadati</taxon>
        <taxon>Thermodesulfobacteriota</taxon>
        <taxon>Desulfuromonadia</taxon>
        <taxon>Geobacterales</taxon>
        <taxon>Geobacteraceae</taxon>
        <taxon>Geoanaerobacter</taxon>
    </lineage>
</organism>
<gene>
    <name evidence="1" type="ORF">GPEL0_01f2534</name>
</gene>
<proteinExistence type="predicted"/>
<name>A0ABQ0MIP1_9BACT</name>
<comment type="caution">
    <text evidence="1">The sequence shown here is derived from an EMBL/GenBank/DDBJ whole genome shotgun (WGS) entry which is preliminary data.</text>
</comment>